<proteinExistence type="predicted"/>
<dbReference type="Gene3D" id="2.40.70.10">
    <property type="entry name" value="Acid Proteases"/>
    <property type="match status" value="1"/>
</dbReference>
<evidence type="ECO:0000313" key="3">
    <source>
        <dbReference type="Proteomes" id="UP001458880"/>
    </source>
</evidence>
<name>A0AAW1IEA0_POPJA</name>
<dbReference type="CDD" id="cd00303">
    <property type="entry name" value="retropepsin_like"/>
    <property type="match status" value="1"/>
</dbReference>
<keyword evidence="3" id="KW-1185">Reference proteome</keyword>
<sequence>MLDFLSRKCSTLEAVFKNSSSPSHHIKFSKHPKAALSHISRQEIHCGLCKDNHFIYQCSKFLNMSVEERTNQVKAAKLCLNCLRSGHTSKNCNSSHCRKCNSKHNTLLHQTEHKTSSPKVSGSDDYCRKCNSKHNTLLHQTEHKTSSPKVSGSDDCEAKPGSSTMISAHFSNFDKSTQVLLSTAMVGISDREGRFHKCRVLLDSGSQSNFISTALVKKLQLKEIPVNIPVSGISQAFTRIKTAISASIKSNHNEFNTTLRCLVLENITNDIPAVVIDRAQLEIPKNIQSN</sequence>
<accession>A0AAW1IEA0</accession>
<evidence type="ECO:0000256" key="1">
    <source>
        <dbReference type="SAM" id="MobiDB-lite"/>
    </source>
</evidence>
<protein>
    <submittedName>
        <fullName evidence="2">Peptidase (DUF1758)</fullName>
    </submittedName>
</protein>
<dbReference type="PANTHER" id="PTHR47331:SF5">
    <property type="entry name" value="RIBONUCLEASE H"/>
    <property type="match status" value="1"/>
</dbReference>
<gene>
    <name evidence="2" type="ORF">QE152_g35996</name>
</gene>
<organism evidence="2 3">
    <name type="scientific">Popillia japonica</name>
    <name type="common">Japanese beetle</name>
    <dbReference type="NCBI Taxonomy" id="7064"/>
    <lineage>
        <taxon>Eukaryota</taxon>
        <taxon>Metazoa</taxon>
        <taxon>Ecdysozoa</taxon>
        <taxon>Arthropoda</taxon>
        <taxon>Hexapoda</taxon>
        <taxon>Insecta</taxon>
        <taxon>Pterygota</taxon>
        <taxon>Neoptera</taxon>
        <taxon>Endopterygota</taxon>
        <taxon>Coleoptera</taxon>
        <taxon>Polyphaga</taxon>
        <taxon>Scarabaeiformia</taxon>
        <taxon>Scarabaeidae</taxon>
        <taxon>Rutelinae</taxon>
        <taxon>Popillia</taxon>
    </lineage>
</organism>
<evidence type="ECO:0000313" key="2">
    <source>
        <dbReference type="EMBL" id="KAK9687803.1"/>
    </source>
</evidence>
<dbReference type="Proteomes" id="UP001458880">
    <property type="component" value="Unassembled WGS sequence"/>
</dbReference>
<feature type="region of interest" description="Disordered" evidence="1">
    <location>
        <begin position="138"/>
        <end position="158"/>
    </location>
</feature>
<reference evidence="2 3" key="1">
    <citation type="journal article" date="2024" name="BMC Genomics">
        <title>De novo assembly and annotation of Popillia japonica's genome with initial clues to its potential as an invasive pest.</title>
        <authorList>
            <person name="Cucini C."/>
            <person name="Boschi S."/>
            <person name="Funari R."/>
            <person name="Cardaioli E."/>
            <person name="Iannotti N."/>
            <person name="Marturano G."/>
            <person name="Paoli F."/>
            <person name="Bruttini M."/>
            <person name="Carapelli A."/>
            <person name="Frati F."/>
            <person name="Nardi F."/>
        </authorList>
    </citation>
    <scope>NUCLEOTIDE SEQUENCE [LARGE SCALE GENOMIC DNA]</scope>
    <source>
        <strain evidence="2">DMR45628</strain>
    </source>
</reference>
<dbReference type="AlphaFoldDB" id="A0AAW1IEA0"/>
<dbReference type="EMBL" id="JASPKY010000622">
    <property type="protein sequence ID" value="KAK9687803.1"/>
    <property type="molecule type" value="Genomic_DNA"/>
</dbReference>
<comment type="caution">
    <text evidence="2">The sequence shown here is derived from an EMBL/GenBank/DDBJ whole genome shotgun (WGS) entry which is preliminary data.</text>
</comment>
<dbReference type="InterPro" id="IPR021109">
    <property type="entry name" value="Peptidase_aspartic_dom_sf"/>
</dbReference>
<dbReference type="PANTHER" id="PTHR47331">
    <property type="entry name" value="PHD-TYPE DOMAIN-CONTAINING PROTEIN"/>
    <property type="match status" value="1"/>
</dbReference>